<sequence>MEPGHGLYAAVCTPGLWLSMAFEYQMRKRIHTVSSDM</sequence>
<keyword evidence="1" id="KW-1133">Transmembrane helix</keyword>
<accession>A0A0E9R417</accession>
<reference evidence="2" key="1">
    <citation type="submission" date="2014-11" db="EMBL/GenBank/DDBJ databases">
        <authorList>
            <person name="Amaro Gonzalez C."/>
        </authorList>
    </citation>
    <scope>NUCLEOTIDE SEQUENCE</scope>
</reference>
<keyword evidence="1" id="KW-0472">Membrane</keyword>
<name>A0A0E9R417_ANGAN</name>
<proteinExistence type="predicted"/>
<evidence type="ECO:0000313" key="2">
    <source>
        <dbReference type="EMBL" id="JAH23891.1"/>
    </source>
</evidence>
<feature type="transmembrane region" description="Helical" evidence="1">
    <location>
        <begin position="6"/>
        <end position="24"/>
    </location>
</feature>
<evidence type="ECO:0000256" key="1">
    <source>
        <dbReference type="SAM" id="Phobius"/>
    </source>
</evidence>
<protein>
    <submittedName>
        <fullName evidence="2">Uncharacterized protein</fullName>
    </submittedName>
</protein>
<organism evidence="2">
    <name type="scientific">Anguilla anguilla</name>
    <name type="common">European freshwater eel</name>
    <name type="synonym">Muraena anguilla</name>
    <dbReference type="NCBI Taxonomy" id="7936"/>
    <lineage>
        <taxon>Eukaryota</taxon>
        <taxon>Metazoa</taxon>
        <taxon>Chordata</taxon>
        <taxon>Craniata</taxon>
        <taxon>Vertebrata</taxon>
        <taxon>Euteleostomi</taxon>
        <taxon>Actinopterygii</taxon>
        <taxon>Neopterygii</taxon>
        <taxon>Teleostei</taxon>
        <taxon>Anguilliformes</taxon>
        <taxon>Anguillidae</taxon>
        <taxon>Anguilla</taxon>
    </lineage>
</organism>
<dbReference type="AlphaFoldDB" id="A0A0E9R417"/>
<reference evidence="2" key="2">
    <citation type="journal article" date="2015" name="Fish Shellfish Immunol.">
        <title>Early steps in the European eel (Anguilla anguilla)-Vibrio vulnificus interaction in the gills: Role of the RtxA13 toxin.</title>
        <authorList>
            <person name="Callol A."/>
            <person name="Pajuelo D."/>
            <person name="Ebbesson L."/>
            <person name="Teles M."/>
            <person name="MacKenzie S."/>
            <person name="Amaro C."/>
        </authorList>
    </citation>
    <scope>NUCLEOTIDE SEQUENCE</scope>
</reference>
<keyword evidence="1" id="KW-0812">Transmembrane</keyword>
<dbReference type="EMBL" id="GBXM01084686">
    <property type="protein sequence ID" value="JAH23891.1"/>
    <property type="molecule type" value="Transcribed_RNA"/>
</dbReference>